<keyword evidence="3" id="KW-1185">Reference proteome</keyword>
<protein>
    <submittedName>
        <fullName evidence="2">Uncharacterized protein</fullName>
    </submittedName>
</protein>
<organism evidence="2 3">
    <name type="scientific">Eragrostis curvula</name>
    <name type="common">weeping love grass</name>
    <dbReference type="NCBI Taxonomy" id="38414"/>
    <lineage>
        <taxon>Eukaryota</taxon>
        <taxon>Viridiplantae</taxon>
        <taxon>Streptophyta</taxon>
        <taxon>Embryophyta</taxon>
        <taxon>Tracheophyta</taxon>
        <taxon>Spermatophyta</taxon>
        <taxon>Magnoliopsida</taxon>
        <taxon>Liliopsida</taxon>
        <taxon>Poales</taxon>
        <taxon>Poaceae</taxon>
        <taxon>PACMAD clade</taxon>
        <taxon>Chloridoideae</taxon>
        <taxon>Eragrostideae</taxon>
        <taxon>Eragrostidinae</taxon>
        <taxon>Eragrostis</taxon>
    </lineage>
</organism>
<comment type="caution">
    <text evidence="2">The sequence shown here is derived from an EMBL/GenBank/DDBJ whole genome shotgun (WGS) entry which is preliminary data.</text>
</comment>
<dbReference type="AlphaFoldDB" id="A0A5J9WK58"/>
<evidence type="ECO:0000313" key="3">
    <source>
        <dbReference type="Proteomes" id="UP000324897"/>
    </source>
</evidence>
<evidence type="ECO:0000256" key="1">
    <source>
        <dbReference type="SAM" id="MobiDB-lite"/>
    </source>
</evidence>
<sequence length="105" mass="12061">MSRRNHVLVVARRWRPWRRRNSDEKRPNELRREEAKCVAGSDRLFLLDILLEHHGHVSRGLLGVAGDERRVTRRLGHLHAPVVCERGGDGAEHEDDTPHVVGLRG</sequence>
<dbReference type="EMBL" id="RWGY01000004">
    <property type="protein sequence ID" value="TVU48355.1"/>
    <property type="molecule type" value="Genomic_DNA"/>
</dbReference>
<gene>
    <name evidence="2" type="ORF">EJB05_07989</name>
</gene>
<evidence type="ECO:0000313" key="2">
    <source>
        <dbReference type="EMBL" id="TVU48355.1"/>
    </source>
</evidence>
<feature type="region of interest" description="Disordered" evidence="1">
    <location>
        <begin position="85"/>
        <end position="105"/>
    </location>
</feature>
<proteinExistence type="predicted"/>
<reference evidence="2 3" key="1">
    <citation type="journal article" date="2019" name="Sci. Rep.">
        <title>A high-quality genome of Eragrostis curvula grass provides insights into Poaceae evolution and supports new strategies to enhance forage quality.</title>
        <authorList>
            <person name="Carballo J."/>
            <person name="Santos B.A.C.M."/>
            <person name="Zappacosta D."/>
            <person name="Garbus I."/>
            <person name="Selva J.P."/>
            <person name="Gallo C.A."/>
            <person name="Diaz A."/>
            <person name="Albertini E."/>
            <person name="Caccamo M."/>
            <person name="Echenique V."/>
        </authorList>
    </citation>
    <scope>NUCLEOTIDE SEQUENCE [LARGE SCALE GENOMIC DNA]</scope>
    <source>
        <strain evidence="3">cv. Victoria</strain>
        <tissue evidence="2">Leaf</tissue>
    </source>
</reference>
<dbReference type="Proteomes" id="UP000324897">
    <property type="component" value="Chromosome 5"/>
</dbReference>
<dbReference type="Gramene" id="TVU48355">
    <property type="protein sequence ID" value="TVU48355"/>
    <property type="gene ID" value="EJB05_07989"/>
</dbReference>
<name>A0A5J9WK58_9POAL</name>
<accession>A0A5J9WK58</accession>